<accession>A0ABT4I980</accession>
<reference evidence="6" key="1">
    <citation type="submission" date="2022-10" db="EMBL/GenBank/DDBJ databases">
        <title>Genome sequence of Actinomyces israelii ATCC 10048.</title>
        <authorList>
            <person name="Watt R.M."/>
            <person name="Tong W.M."/>
        </authorList>
    </citation>
    <scope>NUCLEOTIDE SEQUENCE</scope>
    <source>
        <strain evidence="6">ATCC 10048</strain>
    </source>
</reference>
<evidence type="ECO:0000259" key="5">
    <source>
        <dbReference type="PROSITE" id="PS50977"/>
    </source>
</evidence>
<evidence type="ECO:0000313" key="7">
    <source>
        <dbReference type="Proteomes" id="UP001072034"/>
    </source>
</evidence>
<comment type="caution">
    <text evidence="6">The sequence shown here is derived from an EMBL/GenBank/DDBJ whole genome shotgun (WGS) entry which is preliminary data.</text>
</comment>
<evidence type="ECO:0000256" key="3">
    <source>
        <dbReference type="ARBA" id="ARBA00023163"/>
    </source>
</evidence>
<protein>
    <submittedName>
        <fullName evidence="6">Helix-turn-helix domain containing protein</fullName>
    </submittedName>
</protein>
<evidence type="ECO:0000256" key="2">
    <source>
        <dbReference type="ARBA" id="ARBA00023125"/>
    </source>
</evidence>
<dbReference type="InterPro" id="IPR050109">
    <property type="entry name" value="HTH-type_TetR-like_transc_reg"/>
</dbReference>
<dbReference type="InterPro" id="IPR001647">
    <property type="entry name" value="HTH_TetR"/>
</dbReference>
<feature type="DNA-binding region" description="H-T-H motif" evidence="4">
    <location>
        <begin position="39"/>
        <end position="58"/>
    </location>
</feature>
<organism evidence="6 7">
    <name type="scientific">Actinomyces israelii</name>
    <dbReference type="NCBI Taxonomy" id="1659"/>
    <lineage>
        <taxon>Bacteria</taxon>
        <taxon>Bacillati</taxon>
        <taxon>Actinomycetota</taxon>
        <taxon>Actinomycetes</taxon>
        <taxon>Actinomycetales</taxon>
        <taxon>Actinomycetaceae</taxon>
        <taxon>Actinomyces</taxon>
    </lineage>
</organism>
<evidence type="ECO:0000256" key="1">
    <source>
        <dbReference type="ARBA" id="ARBA00023015"/>
    </source>
</evidence>
<keyword evidence="2 4" id="KW-0238">DNA-binding</keyword>
<keyword evidence="3" id="KW-0804">Transcription</keyword>
<evidence type="ECO:0000313" key="6">
    <source>
        <dbReference type="EMBL" id="MCZ0858296.1"/>
    </source>
</evidence>
<dbReference type="RefSeq" id="WP_043560243.1">
    <property type="nucleotide sequence ID" value="NZ_CAJPNG010000088.1"/>
</dbReference>
<dbReference type="EMBL" id="JAPTMY010000020">
    <property type="protein sequence ID" value="MCZ0858296.1"/>
    <property type="molecule type" value="Genomic_DNA"/>
</dbReference>
<dbReference type="Pfam" id="PF00440">
    <property type="entry name" value="TetR_N"/>
    <property type="match status" value="1"/>
</dbReference>
<proteinExistence type="predicted"/>
<dbReference type="PROSITE" id="PS50977">
    <property type="entry name" value="HTH_TETR_2"/>
    <property type="match status" value="1"/>
</dbReference>
<name>A0ABT4I980_9ACTO</name>
<dbReference type="Proteomes" id="UP001072034">
    <property type="component" value="Unassembled WGS sequence"/>
</dbReference>
<keyword evidence="7" id="KW-1185">Reference proteome</keyword>
<dbReference type="SUPFAM" id="SSF46689">
    <property type="entry name" value="Homeodomain-like"/>
    <property type="match status" value="1"/>
</dbReference>
<sequence>MTSNSAAKQRVRLSAEERREQIVTVATELVARHGFNGLSLQEVADGVGITQAGLLHYIGTKNGLLELLLDSRYDRQGTPQDFLDSGSAAATHPEGISLPAYFRYLVAFNQARPQLMELYMTLGVEATDPRHPAHDYFIDRPNQVWEYYSNFTWRLPPEIQEAGGWETMRPLVEMALEAMDGAQIRYFRRPAISLVEEWTRWEPLLFPSPLWDDYR</sequence>
<feature type="domain" description="HTH tetR-type" evidence="5">
    <location>
        <begin position="16"/>
        <end position="76"/>
    </location>
</feature>
<dbReference type="PANTHER" id="PTHR30055">
    <property type="entry name" value="HTH-TYPE TRANSCRIPTIONAL REGULATOR RUTR"/>
    <property type="match status" value="1"/>
</dbReference>
<dbReference type="PANTHER" id="PTHR30055:SF234">
    <property type="entry name" value="HTH-TYPE TRANSCRIPTIONAL REGULATOR BETI"/>
    <property type="match status" value="1"/>
</dbReference>
<keyword evidence="1" id="KW-0805">Transcription regulation</keyword>
<dbReference type="InterPro" id="IPR009057">
    <property type="entry name" value="Homeodomain-like_sf"/>
</dbReference>
<gene>
    <name evidence="6" type="ORF">OHJ16_09610</name>
</gene>
<evidence type="ECO:0000256" key="4">
    <source>
        <dbReference type="PROSITE-ProRule" id="PRU00335"/>
    </source>
</evidence>
<dbReference type="Gene3D" id="1.10.357.10">
    <property type="entry name" value="Tetracycline Repressor, domain 2"/>
    <property type="match status" value="1"/>
</dbReference>